<feature type="region of interest" description="Disordered" evidence="9">
    <location>
        <begin position="104"/>
        <end position="130"/>
    </location>
</feature>
<dbReference type="SMART" id="SM00156">
    <property type="entry name" value="PP2Ac"/>
    <property type="match status" value="1"/>
</dbReference>
<dbReference type="Gene3D" id="3.60.21.10">
    <property type="match status" value="1"/>
</dbReference>
<feature type="compositionally biased region" description="Polar residues" evidence="9">
    <location>
        <begin position="336"/>
        <end position="348"/>
    </location>
</feature>
<feature type="region of interest" description="Disordered" evidence="9">
    <location>
        <begin position="1"/>
        <end position="65"/>
    </location>
</feature>
<evidence type="ECO:0000259" key="11">
    <source>
        <dbReference type="PROSITE" id="PS00125"/>
    </source>
</evidence>
<evidence type="ECO:0000256" key="2">
    <source>
        <dbReference type="ARBA" id="ARBA00022723"/>
    </source>
</evidence>
<feature type="compositionally biased region" description="Basic and acidic residues" evidence="9">
    <location>
        <begin position="162"/>
        <end position="208"/>
    </location>
</feature>
<keyword evidence="5" id="KW-0464">Manganese</keyword>
<feature type="compositionally biased region" description="Basic and acidic residues" evidence="9">
    <location>
        <begin position="278"/>
        <end position="289"/>
    </location>
</feature>
<evidence type="ECO:0000256" key="9">
    <source>
        <dbReference type="SAM" id="MobiDB-lite"/>
    </source>
</evidence>
<keyword evidence="13" id="KW-1185">Reference proteome</keyword>
<keyword evidence="4" id="KW-0904">Protein phosphatase</keyword>
<protein>
    <recommendedName>
        <fullName evidence="8">Serine/threonine-protein phosphatase</fullName>
        <ecNumber evidence="8">3.1.3.16</ecNumber>
    </recommendedName>
</protein>
<dbReference type="GO" id="GO:0046872">
    <property type="term" value="F:metal ion binding"/>
    <property type="evidence" value="ECO:0007669"/>
    <property type="project" value="UniProtKB-KW"/>
</dbReference>
<dbReference type="Pfam" id="PF00149">
    <property type="entry name" value="Metallophos"/>
    <property type="match status" value="1"/>
</dbReference>
<organism evidence="12 13">
    <name type="scientific">Reticulomyxa filosa</name>
    <dbReference type="NCBI Taxonomy" id="46433"/>
    <lineage>
        <taxon>Eukaryota</taxon>
        <taxon>Sar</taxon>
        <taxon>Rhizaria</taxon>
        <taxon>Retaria</taxon>
        <taxon>Foraminifera</taxon>
        <taxon>Monothalamids</taxon>
        <taxon>Reticulomyxidae</taxon>
        <taxon>Reticulomyxa</taxon>
    </lineage>
</organism>
<feature type="compositionally biased region" description="Basic and acidic residues" evidence="9">
    <location>
        <begin position="250"/>
        <end position="263"/>
    </location>
</feature>
<feature type="compositionally biased region" description="Polar residues" evidence="9">
    <location>
        <begin position="26"/>
        <end position="41"/>
    </location>
</feature>
<reference evidence="12 13" key="1">
    <citation type="journal article" date="2013" name="Curr. Biol.">
        <title>The Genome of the Foraminiferan Reticulomyxa filosa.</title>
        <authorList>
            <person name="Glockner G."/>
            <person name="Hulsmann N."/>
            <person name="Schleicher M."/>
            <person name="Noegel A.A."/>
            <person name="Eichinger L."/>
            <person name="Gallinger C."/>
            <person name="Pawlowski J."/>
            <person name="Sierra R."/>
            <person name="Euteneuer U."/>
            <person name="Pillet L."/>
            <person name="Moustafa A."/>
            <person name="Platzer M."/>
            <person name="Groth M."/>
            <person name="Szafranski K."/>
            <person name="Schliwa M."/>
        </authorList>
    </citation>
    <scope>NUCLEOTIDE SEQUENCE [LARGE SCALE GENOMIC DNA]</scope>
</reference>
<comment type="cofactor">
    <cofactor evidence="1">
        <name>Mn(2+)</name>
        <dbReference type="ChEBI" id="CHEBI:29035"/>
    </cofactor>
</comment>
<dbReference type="Pfam" id="PF16891">
    <property type="entry name" value="STPPase_N"/>
    <property type="match status" value="1"/>
</dbReference>
<dbReference type="InterPro" id="IPR006186">
    <property type="entry name" value="Ser/Thr-sp_prot-phosphatase"/>
</dbReference>
<feature type="compositionally biased region" description="Basic and acidic residues" evidence="9">
    <location>
        <begin position="312"/>
        <end position="325"/>
    </location>
</feature>
<evidence type="ECO:0000256" key="10">
    <source>
        <dbReference type="SAM" id="Phobius"/>
    </source>
</evidence>
<feature type="compositionally biased region" description="Polar residues" evidence="9">
    <location>
        <begin position="290"/>
        <end position="311"/>
    </location>
</feature>
<comment type="caution">
    <text evidence="12">The sequence shown here is derived from an EMBL/GenBank/DDBJ whole genome shotgun (WGS) entry which is preliminary data.</text>
</comment>
<keyword evidence="2" id="KW-0479">Metal-binding</keyword>
<feature type="transmembrane region" description="Helical" evidence="10">
    <location>
        <begin position="860"/>
        <end position="886"/>
    </location>
</feature>
<feature type="domain" description="Serine/threonine specific protein phosphatases" evidence="11">
    <location>
        <begin position="686"/>
        <end position="691"/>
    </location>
</feature>
<evidence type="ECO:0000256" key="1">
    <source>
        <dbReference type="ARBA" id="ARBA00001936"/>
    </source>
</evidence>
<gene>
    <name evidence="12" type="ORF">RFI_30628</name>
</gene>
<comment type="catalytic activity">
    <reaction evidence="6">
        <text>O-phospho-L-seryl-[protein] + H2O = L-seryl-[protein] + phosphate</text>
        <dbReference type="Rhea" id="RHEA:20629"/>
        <dbReference type="Rhea" id="RHEA-COMP:9863"/>
        <dbReference type="Rhea" id="RHEA-COMP:11604"/>
        <dbReference type="ChEBI" id="CHEBI:15377"/>
        <dbReference type="ChEBI" id="CHEBI:29999"/>
        <dbReference type="ChEBI" id="CHEBI:43474"/>
        <dbReference type="ChEBI" id="CHEBI:83421"/>
        <dbReference type="EC" id="3.1.3.16"/>
    </reaction>
</comment>
<keyword evidence="10" id="KW-0472">Membrane</keyword>
<dbReference type="EC" id="3.1.3.16" evidence="8"/>
<accession>X6M036</accession>
<dbReference type="SUPFAM" id="SSF56300">
    <property type="entry name" value="Metallo-dependent phosphatases"/>
    <property type="match status" value="1"/>
</dbReference>
<dbReference type="InterPro" id="IPR004843">
    <property type="entry name" value="Calcineurin-like_PHP"/>
</dbReference>
<feature type="region of interest" description="Disordered" evidence="9">
    <location>
        <begin position="162"/>
        <end position="567"/>
    </location>
</feature>
<feature type="compositionally biased region" description="Basic and acidic residues" evidence="9">
    <location>
        <begin position="9"/>
        <end position="25"/>
    </location>
</feature>
<proteinExistence type="inferred from homology"/>
<dbReference type="AlphaFoldDB" id="X6M036"/>
<dbReference type="GO" id="GO:0005737">
    <property type="term" value="C:cytoplasm"/>
    <property type="evidence" value="ECO:0007669"/>
    <property type="project" value="TreeGrafter"/>
</dbReference>
<evidence type="ECO:0000313" key="13">
    <source>
        <dbReference type="Proteomes" id="UP000023152"/>
    </source>
</evidence>
<feature type="compositionally biased region" description="Basic and acidic residues" evidence="9">
    <location>
        <begin position="485"/>
        <end position="499"/>
    </location>
</feature>
<evidence type="ECO:0000313" key="12">
    <source>
        <dbReference type="EMBL" id="ETO06762.1"/>
    </source>
</evidence>
<dbReference type="PRINTS" id="PR00114">
    <property type="entry name" value="STPHPHTASE"/>
</dbReference>
<dbReference type="PANTHER" id="PTHR11668">
    <property type="entry name" value="SERINE/THREONINE PROTEIN PHOSPHATASE"/>
    <property type="match status" value="1"/>
</dbReference>
<dbReference type="GO" id="GO:0004722">
    <property type="term" value="F:protein serine/threonine phosphatase activity"/>
    <property type="evidence" value="ECO:0007669"/>
    <property type="project" value="UniProtKB-EC"/>
</dbReference>
<sequence length="898" mass="102483">MLNLKIQTNKRDPADEKENAAKVSRDNLSTAQAKETSTQRTEAADSNDGQSSPSDFDSAQPGKKAAHILSPSNLGLKISVAGIHGPTTYTTNIVAYTYCTKKKKKYRTPQPVQVEETNETSQDDNPPLDVDDLIHRLAHFDYKHSTTLMCAMYDKKKKQLLAERGREKHEREKNEKEREKEREKEKKEKEKERSKSNKKEAITPKPKLDPQPQSQPQLQPQLQLQPQPQPQLQSQSQPQLQLQLQSQSNKNEKLTKSKKEAKEGQQQNKKGEGDDEVKDVAAIEKDKETTNGQHQIHMPNQLQQQQKTENANNKKDKKDKKDRLKSLKTRVPTGRFPTTNGRSSGSSNDNEDSTMKEHDNDSKKVDSNDNDNDNSNVLYGNYLSISISANKSKTTTTKKKKKSDDDDDDEDEDEDNDHDNDNDNKNENENENDKDNDHDHDNDHDNDLDNDNDNDKVNTKNNDDENKKSQSVTDTNTNTNTNTNKNKDPPKNANDKNESQSKTTNGNMTITINNKAAKPSQLSIQKKANHHSPSVSTSKSQSHSISNSNSNSNSNPSPKRPSLSASQKFTWSANETNELHQLLNVPMTESELKQLCMRVRHILSTQPMLLELEAPIQLVGDIHGQYYDLLRLFHICGFPKPMEHNYLFLGDYVDRGNMSLECITLLFAYKVDWITIVKYPENVFLLRGNHEVSSINRIYGFYDECKRRYSPKLWKVFCDAFNMLPVAAVIAEKIFCMHGGLSPDLTNVSEIKAIRRPTEIPDSGILCDLLWSDPDPNVKRWGDNDRGVSVTFGREIVSSFLKKNNLDLIVRAHQVVEQGYEFFADRQLVTIFSAPNYTGEFDNAAAVMNVDQNLKCSFQVFFLFVYCFCITYPSFFFFLSPPFFFFCKQYKHKHTNQY</sequence>
<evidence type="ECO:0000256" key="5">
    <source>
        <dbReference type="ARBA" id="ARBA00023211"/>
    </source>
</evidence>
<dbReference type="InterPro" id="IPR031675">
    <property type="entry name" value="STPPase_N"/>
</dbReference>
<evidence type="ECO:0000256" key="6">
    <source>
        <dbReference type="ARBA" id="ARBA00047761"/>
    </source>
</evidence>
<comment type="similarity">
    <text evidence="8">Belongs to the PPP phosphatase family.</text>
</comment>
<feature type="compositionally biased region" description="Basic and acidic residues" evidence="9">
    <location>
        <begin position="353"/>
        <end position="367"/>
    </location>
</feature>
<feature type="compositionally biased region" description="Basic and acidic residues" evidence="9">
    <location>
        <begin position="419"/>
        <end position="468"/>
    </location>
</feature>
<dbReference type="EMBL" id="ASPP01026811">
    <property type="protein sequence ID" value="ETO06762.1"/>
    <property type="molecule type" value="Genomic_DNA"/>
</dbReference>
<dbReference type="InterPro" id="IPR029052">
    <property type="entry name" value="Metallo-depent_PP-like"/>
</dbReference>
<dbReference type="GO" id="GO:0005634">
    <property type="term" value="C:nucleus"/>
    <property type="evidence" value="ECO:0007669"/>
    <property type="project" value="TreeGrafter"/>
</dbReference>
<dbReference type="OMA" id="DWITIVK"/>
<dbReference type="Proteomes" id="UP000023152">
    <property type="component" value="Unassembled WGS sequence"/>
</dbReference>
<evidence type="ECO:0000256" key="8">
    <source>
        <dbReference type="RuleBase" id="RU004273"/>
    </source>
</evidence>
<feature type="compositionally biased region" description="Polar residues" evidence="9">
    <location>
        <begin position="47"/>
        <end position="57"/>
    </location>
</feature>
<feature type="compositionally biased region" description="Low complexity" evidence="9">
    <location>
        <begin position="210"/>
        <end position="248"/>
    </location>
</feature>
<feature type="compositionally biased region" description="Low complexity" evidence="9">
    <location>
        <begin position="503"/>
        <end position="514"/>
    </location>
</feature>
<feature type="compositionally biased region" description="Acidic residues" evidence="9">
    <location>
        <begin position="405"/>
        <end position="418"/>
    </location>
</feature>
<feature type="compositionally biased region" description="Low complexity" evidence="9">
    <location>
        <begin position="473"/>
        <end position="484"/>
    </location>
</feature>
<dbReference type="PROSITE" id="PS00125">
    <property type="entry name" value="SER_THR_PHOSPHATASE"/>
    <property type="match status" value="1"/>
</dbReference>
<dbReference type="FunFam" id="3.60.21.10:FF:000026">
    <property type="entry name" value="Serine/threonine-protein phosphatase"/>
    <property type="match status" value="1"/>
</dbReference>
<dbReference type="InterPro" id="IPR050341">
    <property type="entry name" value="PP1_catalytic_subunit"/>
</dbReference>
<evidence type="ECO:0000256" key="3">
    <source>
        <dbReference type="ARBA" id="ARBA00022801"/>
    </source>
</evidence>
<evidence type="ECO:0000256" key="7">
    <source>
        <dbReference type="ARBA" id="ARBA00048336"/>
    </source>
</evidence>
<name>X6M036_RETFI</name>
<evidence type="ECO:0000256" key="4">
    <source>
        <dbReference type="ARBA" id="ARBA00022912"/>
    </source>
</evidence>
<comment type="catalytic activity">
    <reaction evidence="7 8">
        <text>O-phospho-L-threonyl-[protein] + H2O = L-threonyl-[protein] + phosphate</text>
        <dbReference type="Rhea" id="RHEA:47004"/>
        <dbReference type="Rhea" id="RHEA-COMP:11060"/>
        <dbReference type="Rhea" id="RHEA-COMP:11605"/>
        <dbReference type="ChEBI" id="CHEBI:15377"/>
        <dbReference type="ChEBI" id="CHEBI:30013"/>
        <dbReference type="ChEBI" id="CHEBI:43474"/>
        <dbReference type="ChEBI" id="CHEBI:61977"/>
        <dbReference type="EC" id="3.1.3.16"/>
    </reaction>
</comment>
<keyword evidence="10" id="KW-0812">Transmembrane</keyword>
<keyword evidence="3 8" id="KW-0378">Hydrolase</keyword>
<feature type="compositionally biased region" description="Low complexity" evidence="9">
    <location>
        <begin position="532"/>
        <end position="564"/>
    </location>
</feature>
<keyword evidence="10" id="KW-1133">Transmembrane helix</keyword>
<dbReference type="PANTHER" id="PTHR11668:SF300">
    <property type="entry name" value="SERINE_THREONINE-PROTEIN PHOSPHATASE"/>
    <property type="match status" value="1"/>
</dbReference>